<evidence type="ECO:0008006" key="10">
    <source>
        <dbReference type="Google" id="ProtNLM"/>
    </source>
</evidence>
<feature type="modified residue" description="Glycine radical" evidence="3">
    <location>
        <position position="823"/>
    </location>
</feature>
<protein>
    <recommendedName>
        <fullName evidence="10">Formate acetyltransferase</fullName>
    </recommendedName>
</protein>
<evidence type="ECO:0000313" key="8">
    <source>
        <dbReference type="Proteomes" id="UP000266260"/>
    </source>
</evidence>
<dbReference type="InterPro" id="IPR004184">
    <property type="entry name" value="PFL_dom"/>
</dbReference>
<dbReference type="SUPFAM" id="SSF51998">
    <property type="entry name" value="PFL-like glycyl radical enzymes"/>
    <property type="match status" value="1"/>
</dbReference>
<dbReference type="PROSITE" id="PS51149">
    <property type="entry name" value="GLY_RADICAL_2"/>
    <property type="match status" value="1"/>
</dbReference>
<dbReference type="PANTHER" id="PTHR43641">
    <property type="entry name" value="FORMATE ACETYLTRANSFERASE 3-RELATED"/>
    <property type="match status" value="1"/>
</dbReference>
<dbReference type="InterPro" id="IPR051215">
    <property type="entry name" value="GRE"/>
</dbReference>
<dbReference type="Proteomes" id="UP000266489">
    <property type="component" value="Unassembled WGS sequence"/>
</dbReference>
<accession>A0A398D4P2</accession>
<dbReference type="InterPro" id="IPR001150">
    <property type="entry name" value="Gly_radical"/>
</dbReference>
<evidence type="ECO:0000256" key="1">
    <source>
        <dbReference type="ARBA" id="ARBA00022818"/>
    </source>
</evidence>
<dbReference type="PROSITE" id="PS51554">
    <property type="entry name" value="PFL"/>
    <property type="match status" value="1"/>
</dbReference>
<evidence type="ECO:0000313" key="6">
    <source>
        <dbReference type="EMBL" id="RIE07498.1"/>
    </source>
</evidence>
<reference evidence="8 9" key="1">
    <citation type="submission" date="2018-09" db="EMBL/GenBank/DDBJ databases">
        <title>Discovery and Ecogenomic Context for Candidatus Cryosericales, a Global Caldiserica Order Active in Thawing Permafrost.</title>
        <authorList>
            <person name="Martinez M.A."/>
            <person name="Woodcroft B.J."/>
            <person name="Ignacio Espinoza J.C."/>
            <person name="Zayed A."/>
            <person name="Singleton C.M."/>
            <person name="Boyd J."/>
            <person name="Li Y.-F."/>
            <person name="Purvine S."/>
            <person name="Maughan H."/>
            <person name="Hodgkins S.B."/>
            <person name="Anderson D."/>
            <person name="Sederholm M."/>
            <person name="Temperton B."/>
            <person name="Saleska S.R."/>
            <person name="Tyson G.W."/>
            <person name="Rich V.I."/>
        </authorList>
    </citation>
    <scope>NUCLEOTIDE SEQUENCE [LARGE SCALE GENOMIC DNA]</scope>
    <source>
        <strain evidence="6 9">SMC5</strain>
        <strain evidence="7 8">SMC6</strain>
    </source>
</reference>
<keyword evidence="1 3" id="KW-0556">Organic radical</keyword>
<evidence type="ECO:0000259" key="4">
    <source>
        <dbReference type="PROSITE" id="PS51149"/>
    </source>
</evidence>
<dbReference type="GO" id="GO:0005829">
    <property type="term" value="C:cytosol"/>
    <property type="evidence" value="ECO:0007669"/>
    <property type="project" value="TreeGrafter"/>
</dbReference>
<dbReference type="OrthoDB" id="9803969at2"/>
<dbReference type="EMBL" id="QXIT01000104">
    <property type="protein sequence ID" value="RIE07528.1"/>
    <property type="molecule type" value="Genomic_DNA"/>
</dbReference>
<keyword evidence="8" id="KW-1185">Reference proteome</keyword>
<dbReference type="AlphaFoldDB" id="A0A398D4P2"/>
<feature type="domain" description="Glycine radical" evidence="4">
    <location>
        <begin position="713"/>
        <end position="848"/>
    </location>
</feature>
<dbReference type="Proteomes" id="UP000266260">
    <property type="component" value="Unassembled WGS sequence"/>
</dbReference>
<comment type="caution">
    <text evidence="7">The sequence shown here is derived from an EMBL/GenBank/DDBJ whole genome shotgun (WGS) entry which is preliminary data.</text>
</comment>
<dbReference type="Pfam" id="PF02901">
    <property type="entry name" value="PFL-like"/>
    <property type="match status" value="1"/>
</dbReference>
<proteinExistence type="predicted"/>
<keyword evidence="2" id="KW-0456">Lyase</keyword>
<evidence type="ECO:0000256" key="3">
    <source>
        <dbReference type="PROSITE-ProRule" id="PRU00493"/>
    </source>
</evidence>
<evidence type="ECO:0000313" key="7">
    <source>
        <dbReference type="EMBL" id="RIE07528.1"/>
    </source>
</evidence>
<dbReference type="EMBL" id="QXIU01000231">
    <property type="protein sequence ID" value="RIE07498.1"/>
    <property type="molecule type" value="Genomic_DNA"/>
</dbReference>
<dbReference type="Pfam" id="PF01228">
    <property type="entry name" value="Gly_radical"/>
    <property type="match status" value="1"/>
</dbReference>
<dbReference type="Gene3D" id="3.20.70.20">
    <property type="match status" value="1"/>
</dbReference>
<sequence>MRQTPGGEPMAQTEQMVASFHIKEPKGLSSRIQWLRDYFFKGVSRPWNNEYTCWSTGTPWDIQYDEITYYIVPETYAFLQTFRGSIRQASRPVPLEEKFWTWSLPERRAWFNREVMVNHVPHEILPGDLLAGARFNVQTSRCWSEKELKERDALVYGPTGARASMKWFHDHGYGNAGATSGHIIPDYETILRIGWEGIHGKLEQAYAALGDEDKKGPKGAELRAMITASTMARDVAAKYREELLHLAATEQNDVRKAELLAMAGNLERVPWKPAHTFWEAVQSLWLTHMLVMSDENYPGPGVSFGLLDRMLLPYWEESLREGMDREWGKEILKCFWIHCNFAYDAQMRVGANQGITAGFGQLFNLSGIGPDGKDATSDLTYALLEVLDDMSPILEPKPNVRLHRGTPEKLLDKVVDMIAGSQGAPFLLNFDERSMAGMMREAKSEHVEKLIDKDNVNSYASVGCLENTMVGNDRSGTVDCNLNLLKAVELTLTGGKDLLATTDGMTGKVLQPQQDSVATGNAVGFHSWDEFWQAYVTQTKTIVKRITELYEKSESIRARYSPTPYLSCLVRGCMEKGLDVTQGGAELSFVTVEGVTFATTVDSLLAIKDLVFDAKAVTMEELVTALRDNWKGHEVLQARAKNKTPKYGRDDETADAMARAVMELWSSETWNYRTTSTSRQYRPGMLSWNYWVGDGYVMAASADGRPQGQFLSNAICPSNGADVKGPTASANSVGTALGGRAPDGNGDFGEYLNCLPNGASHTITFSPSILRDPEHRTKFKAFLRGYIENGGTALQINMVDSDMLRDAQAHPGNYRNLLVRVTGYNAYFASIGRELQNEIITRESHNTY</sequence>
<evidence type="ECO:0000313" key="9">
    <source>
        <dbReference type="Proteomes" id="UP000266489"/>
    </source>
</evidence>
<evidence type="ECO:0000256" key="2">
    <source>
        <dbReference type="ARBA" id="ARBA00023239"/>
    </source>
</evidence>
<dbReference type="PANTHER" id="PTHR43641:SF2">
    <property type="entry name" value="DEHYDRATASE YBIW-RELATED"/>
    <property type="match status" value="1"/>
</dbReference>
<name>A0A398D4P2_9BACT</name>
<evidence type="ECO:0000259" key="5">
    <source>
        <dbReference type="PROSITE" id="PS51554"/>
    </source>
</evidence>
<dbReference type="GO" id="GO:0016829">
    <property type="term" value="F:lyase activity"/>
    <property type="evidence" value="ECO:0007669"/>
    <property type="project" value="UniProtKB-KW"/>
</dbReference>
<accession>A0A398D4K9</accession>
<gene>
    <name evidence="6" type="ORF">SMC5_09550</name>
    <name evidence="7" type="ORF">SMC6_06230</name>
</gene>
<organism evidence="7 8">
    <name type="scientific">Candidatus Cryosericum odellii</name>
    <dbReference type="NCBI Taxonomy" id="2290917"/>
    <lineage>
        <taxon>Bacteria</taxon>
        <taxon>Pseudomonadati</taxon>
        <taxon>Caldisericota/Cryosericota group</taxon>
        <taxon>Candidatus Cryosericota</taxon>
        <taxon>Candidatus Cryosericia</taxon>
        <taxon>Candidatus Cryosericales</taxon>
        <taxon>Candidatus Cryosericaceae</taxon>
        <taxon>Candidatus Cryosericum</taxon>
    </lineage>
</organism>
<feature type="domain" description="PFL" evidence="5">
    <location>
        <begin position="30"/>
        <end position="706"/>
    </location>
</feature>